<evidence type="ECO:0000313" key="9">
    <source>
        <dbReference type="Proteomes" id="UP000006591"/>
    </source>
</evidence>
<reference evidence="8" key="1">
    <citation type="submission" date="2015-04" db="UniProtKB">
        <authorList>
            <consortium name="EnsemblPlants"/>
        </authorList>
    </citation>
    <scope>IDENTIFICATION</scope>
    <source>
        <strain evidence="8">SL10</strain>
    </source>
</reference>
<dbReference type="EnsemblPlants" id="ONIVA07G15080.1">
    <property type="protein sequence ID" value="ONIVA07G15080.1"/>
    <property type="gene ID" value="ONIVA07G15080"/>
</dbReference>
<reference evidence="8" key="2">
    <citation type="submission" date="2018-04" db="EMBL/GenBank/DDBJ databases">
        <title>OnivRS2 (Oryza nivara Reference Sequence Version 2).</title>
        <authorList>
            <person name="Zhang J."/>
            <person name="Kudrna D."/>
            <person name="Lee S."/>
            <person name="Talag J."/>
            <person name="Rajasekar S."/>
            <person name="Welchert J."/>
            <person name="Hsing Y.-I."/>
            <person name="Wing R.A."/>
        </authorList>
    </citation>
    <scope>NUCLEOTIDE SEQUENCE [LARGE SCALE GENOMIC DNA]</scope>
    <source>
        <strain evidence="8">SL10</strain>
    </source>
</reference>
<dbReference type="Proteomes" id="UP000006591">
    <property type="component" value="Chromosome 7"/>
</dbReference>
<evidence type="ECO:0000256" key="4">
    <source>
        <dbReference type="ARBA" id="ARBA00022801"/>
    </source>
</evidence>
<evidence type="ECO:0000256" key="5">
    <source>
        <dbReference type="ARBA" id="ARBA00023180"/>
    </source>
</evidence>
<dbReference type="STRING" id="4536.A0A0E0I1L9"/>
<name>A0A0E0I1L9_ORYNI</name>
<dbReference type="InterPro" id="IPR051708">
    <property type="entry name" value="Plant_Aspart_Prot_A1"/>
</dbReference>
<feature type="domain" description="Peptidase A1" evidence="7">
    <location>
        <begin position="77"/>
        <end position="421"/>
    </location>
</feature>
<dbReference type="eggNOG" id="KOG1339">
    <property type="taxonomic scope" value="Eukaryota"/>
</dbReference>
<dbReference type="InterPro" id="IPR033121">
    <property type="entry name" value="PEPTIDASE_A1"/>
</dbReference>
<protein>
    <recommendedName>
        <fullName evidence="7">Peptidase A1 domain-containing protein</fullName>
    </recommendedName>
</protein>
<feature type="chain" id="PRO_5002362565" description="Peptidase A1 domain-containing protein" evidence="6">
    <location>
        <begin position="20"/>
        <end position="428"/>
    </location>
</feature>
<dbReference type="InterPro" id="IPR032799">
    <property type="entry name" value="TAXi_C"/>
</dbReference>
<dbReference type="Gene3D" id="2.40.70.10">
    <property type="entry name" value="Acid Proteases"/>
    <property type="match status" value="2"/>
</dbReference>
<evidence type="ECO:0000259" key="7">
    <source>
        <dbReference type="PROSITE" id="PS51767"/>
    </source>
</evidence>
<dbReference type="Pfam" id="PF14543">
    <property type="entry name" value="TAXi_N"/>
    <property type="match status" value="1"/>
</dbReference>
<dbReference type="SUPFAM" id="SSF50630">
    <property type="entry name" value="Acid proteases"/>
    <property type="match status" value="1"/>
</dbReference>
<dbReference type="InterPro" id="IPR021109">
    <property type="entry name" value="Peptidase_aspartic_dom_sf"/>
</dbReference>
<dbReference type="Pfam" id="PF14541">
    <property type="entry name" value="TAXi_C"/>
    <property type="match status" value="1"/>
</dbReference>
<evidence type="ECO:0000313" key="8">
    <source>
        <dbReference type="EnsemblPlants" id="ONIVA07G15080.1"/>
    </source>
</evidence>
<dbReference type="CDD" id="cd05476">
    <property type="entry name" value="pepsin_A_like_plant"/>
    <property type="match status" value="1"/>
</dbReference>
<sequence length="428" mass="45072">MGSAVLVLVLSALLLIVLADPLLLAGGATRPDGFRSSLLQKKAATLDDHPLSGRRRLSPSEATASSTHIKGIAGLYYVMELAVGTPPVTVQALFGISDLCWVECAPCSGCNNNAAPPAGARLYDRANSSSFSPLACGSQACEVLPEQVRTTCSDTECGYRYAYGATDTDRNYVQGILGTETIKFGSNDAATVQSFTFGCTNTVYRNDLFDGNTGVVGLGRSKLSLVGQLGLDRFSYCLASNPNVASPVLYGSTASMDGNGVSSTPLLPDDANYYVNLLGISVDGTRLAIPNDTTRGVAFQIGAPATLLVEPAYTAVVEAFRARMSRTYEAVNGSGLLCFLVDDASKNVVTVPTMTMHFDGMDMELLFGNYFAYTGKQSGGGGGDVLCLMIGKSSTGSRIGNYLQMDFHVLYDLKNSVLSVQPADCGKI</sequence>
<dbReference type="GO" id="GO:0005576">
    <property type="term" value="C:extracellular region"/>
    <property type="evidence" value="ECO:0007669"/>
    <property type="project" value="TreeGrafter"/>
</dbReference>
<dbReference type="PANTHER" id="PTHR47967:SF20">
    <property type="entry name" value="OS01G0696800 PROTEIN"/>
    <property type="match status" value="1"/>
</dbReference>
<dbReference type="InterPro" id="IPR032861">
    <property type="entry name" value="TAXi_N"/>
</dbReference>
<comment type="similarity">
    <text evidence="1">Belongs to the peptidase A1 family.</text>
</comment>
<dbReference type="PROSITE" id="PS51767">
    <property type="entry name" value="PEPTIDASE_A1"/>
    <property type="match status" value="1"/>
</dbReference>
<keyword evidence="5" id="KW-0325">Glycoprotein</keyword>
<feature type="signal peptide" evidence="6">
    <location>
        <begin position="1"/>
        <end position="19"/>
    </location>
</feature>
<dbReference type="InterPro" id="IPR034161">
    <property type="entry name" value="Pepsin-like_plant"/>
</dbReference>
<dbReference type="PANTHER" id="PTHR47967">
    <property type="entry name" value="OS07G0603500 PROTEIN-RELATED"/>
    <property type="match status" value="1"/>
</dbReference>
<dbReference type="HOGENOM" id="CLU_005738_1_3_1"/>
<keyword evidence="9" id="KW-1185">Reference proteome</keyword>
<accession>A0A0E0I1L9</accession>
<evidence type="ECO:0000256" key="1">
    <source>
        <dbReference type="ARBA" id="ARBA00007447"/>
    </source>
</evidence>
<dbReference type="Gramene" id="ONIVA07G15080.1">
    <property type="protein sequence ID" value="ONIVA07G15080.1"/>
    <property type="gene ID" value="ONIVA07G15080"/>
</dbReference>
<keyword evidence="3" id="KW-0064">Aspartyl protease</keyword>
<dbReference type="OMA" id="DTECGYR"/>
<keyword evidence="4" id="KW-0378">Hydrolase</keyword>
<dbReference type="AlphaFoldDB" id="A0A0E0I1L9"/>
<keyword evidence="2" id="KW-0645">Protease</keyword>
<organism evidence="8">
    <name type="scientific">Oryza nivara</name>
    <name type="common">Indian wild rice</name>
    <name type="synonym">Oryza sativa f. spontanea</name>
    <dbReference type="NCBI Taxonomy" id="4536"/>
    <lineage>
        <taxon>Eukaryota</taxon>
        <taxon>Viridiplantae</taxon>
        <taxon>Streptophyta</taxon>
        <taxon>Embryophyta</taxon>
        <taxon>Tracheophyta</taxon>
        <taxon>Spermatophyta</taxon>
        <taxon>Magnoliopsida</taxon>
        <taxon>Liliopsida</taxon>
        <taxon>Poales</taxon>
        <taxon>Poaceae</taxon>
        <taxon>BOP clade</taxon>
        <taxon>Oryzoideae</taxon>
        <taxon>Oryzeae</taxon>
        <taxon>Oryzinae</taxon>
        <taxon>Oryza</taxon>
    </lineage>
</organism>
<keyword evidence="6" id="KW-0732">Signal</keyword>
<evidence type="ECO:0000256" key="2">
    <source>
        <dbReference type="ARBA" id="ARBA00022670"/>
    </source>
</evidence>
<dbReference type="GO" id="GO:0006508">
    <property type="term" value="P:proteolysis"/>
    <property type="evidence" value="ECO:0007669"/>
    <property type="project" value="UniProtKB-KW"/>
</dbReference>
<proteinExistence type="inferred from homology"/>
<dbReference type="GO" id="GO:0004190">
    <property type="term" value="F:aspartic-type endopeptidase activity"/>
    <property type="evidence" value="ECO:0007669"/>
    <property type="project" value="UniProtKB-KW"/>
</dbReference>
<evidence type="ECO:0000256" key="3">
    <source>
        <dbReference type="ARBA" id="ARBA00022750"/>
    </source>
</evidence>
<evidence type="ECO:0000256" key="6">
    <source>
        <dbReference type="SAM" id="SignalP"/>
    </source>
</evidence>